<feature type="region of interest" description="Disordered" evidence="1">
    <location>
        <begin position="390"/>
        <end position="422"/>
    </location>
</feature>
<dbReference type="SUPFAM" id="SSF101576">
    <property type="entry name" value="Supernatant protein factor (SPF), C-terminal domain"/>
    <property type="match status" value="1"/>
</dbReference>
<dbReference type="InterPro" id="IPR051064">
    <property type="entry name" value="SEC14/CRAL-TRIO_domain"/>
</dbReference>
<dbReference type="PANTHER" id="PTHR23324:SF83">
    <property type="entry name" value="SEC14-LIKE PROTEIN 2"/>
    <property type="match status" value="1"/>
</dbReference>
<name>A9V7P5_MONBE</name>
<dbReference type="SUPFAM" id="SSF46938">
    <property type="entry name" value="CRAL/TRIO N-terminal domain"/>
    <property type="match status" value="1"/>
</dbReference>
<dbReference type="GeneID" id="5894063"/>
<dbReference type="PROSITE" id="PS50191">
    <property type="entry name" value="CRAL_TRIO"/>
    <property type="match status" value="1"/>
</dbReference>
<protein>
    <recommendedName>
        <fullName evidence="6">CRAL-TRIO domain-containing protein</fullName>
    </recommendedName>
</protein>
<dbReference type="FunCoup" id="A9V7P5">
    <property type="interactions" value="907"/>
</dbReference>
<evidence type="ECO:0000313" key="5">
    <source>
        <dbReference type="Proteomes" id="UP000001357"/>
    </source>
</evidence>
<dbReference type="GO" id="GO:0005737">
    <property type="term" value="C:cytoplasm"/>
    <property type="evidence" value="ECO:0000318"/>
    <property type="project" value="GO_Central"/>
</dbReference>
<dbReference type="InterPro" id="IPR001251">
    <property type="entry name" value="CRAL-TRIO_dom"/>
</dbReference>
<dbReference type="AlphaFoldDB" id="A9V7P5"/>
<dbReference type="SMART" id="SM00516">
    <property type="entry name" value="SEC14"/>
    <property type="match status" value="1"/>
</dbReference>
<proteinExistence type="predicted"/>
<evidence type="ECO:0000259" key="3">
    <source>
        <dbReference type="PROSITE" id="PS50866"/>
    </source>
</evidence>
<dbReference type="InterPro" id="IPR036865">
    <property type="entry name" value="CRAL-TRIO_dom_sf"/>
</dbReference>
<feature type="domain" description="GOLD" evidence="3">
    <location>
        <begin position="284"/>
        <end position="385"/>
    </location>
</feature>
<evidence type="ECO:0000313" key="4">
    <source>
        <dbReference type="EMBL" id="EDQ86341.1"/>
    </source>
</evidence>
<gene>
    <name evidence="4" type="ORF">MONBRDRAFT_28275</name>
</gene>
<dbReference type="PANTHER" id="PTHR23324">
    <property type="entry name" value="SEC14 RELATED PROTEIN"/>
    <property type="match status" value="1"/>
</dbReference>
<dbReference type="InterPro" id="IPR036273">
    <property type="entry name" value="CRAL/TRIO_N_dom_sf"/>
</dbReference>
<dbReference type="InterPro" id="IPR009038">
    <property type="entry name" value="GOLD_dom"/>
</dbReference>
<evidence type="ECO:0000256" key="1">
    <source>
        <dbReference type="SAM" id="MobiDB-lite"/>
    </source>
</evidence>
<dbReference type="RefSeq" id="XP_001748731.1">
    <property type="nucleotide sequence ID" value="XM_001748679.1"/>
</dbReference>
<dbReference type="InParanoid" id="A9V7P5"/>
<dbReference type="KEGG" id="mbr:MONBRDRAFT_28275"/>
<dbReference type="EMBL" id="CH991566">
    <property type="protein sequence ID" value="EDQ86341.1"/>
    <property type="molecule type" value="Genomic_DNA"/>
</dbReference>
<evidence type="ECO:0000259" key="2">
    <source>
        <dbReference type="PROSITE" id="PS50191"/>
    </source>
</evidence>
<dbReference type="Pfam" id="PF00650">
    <property type="entry name" value="CRAL_TRIO"/>
    <property type="match status" value="1"/>
</dbReference>
<dbReference type="Proteomes" id="UP000001357">
    <property type="component" value="Unassembled WGS sequence"/>
</dbReference>
<feature type="compositionally biased region" description="Basic and acidic residues" evidence="1">
    <location>
        <begin position="390"/>
        <end position="401"/>
    </location>
</feature>
<dbReference type="Gene3D" id="3.40.525.10">
    <property type="entry name" value="CRAL-TRIO lipid binding domain"/>
    <property type="match status" value="1"/>
</dbReference>
<feature type="domain" description="CRAL-TRIO" evidence="2">
    <location>
        <begin position="96"/>
        <end position="271"/>
    </location>
</feature>
<reference evidence="4 5" key="1">
    <citation type="journal article" date="2008" name="Nature">
        <title>The genome of the choanoflagellate Monosiga brevicollis and the origin of metazoans.</title>
        <authorList>
            <consortium name="JGI Sequencing"/>
            <person name="King N."/>
            <person name="Westbrook M.J."/>
            <person name="Young S.L."/>
            <person name="Kuo A."/>
            <person name="Abedin M."/>
            <person name="Chapman J."/>
            <person name="Fairclough S."/>
            <person name="Hellsten U."/>
            <person name="Isogai Y."/>
            <person name="Letunic I."/>
            <person name="Marr M."/>
            <person name="Pincus D."/>
            <person name="Putnam N."/>
            <person name="Rokas A."/>
            <person name="Wright K.J."/>
            <person name="Zuzow R."/>
            <person name="Dirks W."/>
            <person name="Good M."/>
            <person name="Goodstein D."/>
            <person name="Lemons D."/>
            <person name="Li W."/>
            <person name="Lyons J.B."/>
            <person name="Morris A."/>
            <person name="Nichols S."/>
            <person name="Richter D.J."/>
            <person name="Salamov A."/>
            <person name="Bork P."/>
            <person name="Lim W.A."/>
            <person name="Manning G."/>
            <person name="Miller W.T."/>
            <person name="McGinnis W."/>
            <person name="Shapiro H."/>
            <person name="Tjian R."/>
            <person name="Grigoriev I.V."/>
            <person name="Rokhsar D."/>
        </authorList>
    </citation>
    <scope>NUCLEOTIDE SEQUENCE [LARGE SCALE GENOMIC DNA]</scope>
    <source>
        <strain evidence="5">MX1 / ATCC 50154</strain>
    </source>
</reference>
<feature type="compositionally biased region" description="Low complexity" evidence="1">
    <location>
        <begin position="405"/>
        <end position="422"/>
    </location>
</feature>
<dbReference type="PROSITE" id="PS50866">
    <property type="entry name" value="GOLD"/>
    <property type="match status" value="1"/>
</dbReference>
<dbReference type="SUPFAM" id="SSF52087">
    <property type="entry name" value="CRAL/TRIO domain"/>
    <property type="match status" value="1"/>
</dbReference>
<dbReference type="InterPro" id="IPR036598">
    <property type="entry name" value="GOLD_dom_sf"/>
</dbReference>
<dbReference type="eggNOG" id="KOG1471">
    <property type="taxonomic scope" value="Eukaryota"/>
</dbReference>
<accession>A9V7P5</accession>
<evidence type="ECO:0008006" key="6">
    <source>
        <dbReference type="Google" id="ProtNLM"/>
    </source>
</evidence>
<dbReference type="OMA" id="HCYDKVG"/>
<sequence length="449" mass="50815">MNAYLAEVARFSEDDVPLENGDGVGITELQRGLIREMRQRLHSRLDPRLHNDRFLNRFLLAENYDLDKGAAMLERHLQWRQKHDLDQPIDQLLARVRPGLREWIPAPALGGEDENGYPVFWDLPGCLDVAGIQKACTVEEVVQYHGMIFMEYVYSVLTQQIQKHGRYIDKMVVVQDLTGFGLRSHRPLTTFLGEVTQCRNANYPQILKTMVVINAPRVIDVAWNLVKPFLRERTRRKIQILRGTGADRWFQGCMDRKNVPRRFGGFADDPVPPTAVPESAYLHRHLCEEDMENIVIARGSSHTLSYDVEAGDIVTWFFRLPSKDINFGIRDKASQTWLLPLARQQTEHRPALGTLNIVKPGIIEVVFDNTYSYMTGKSVLLRITVSSPDKTLEDSTKHTRPEPQPQKSASATATATAAPAAPASQAFMGHPSWLLDFEGGDCPGHLARV</sequence>
<dbReference type="CDD" id="cd00170">
    <property type="entry name" value="SEC14"/>
    <property type="match status" value="1"/>
</dbReference>
<dbReference type="Gene3D" id="2.60.120.680">
    <property type="entry name" value="GOLD domain"/>
    <property type="match status" value="1"/>
</dbReference>
<organism evidence="4 5">
    <name type="scientific">Monosiga brevicollis</name>
    <name type="common">Choanoflagellate</name>
    <dbReference type="NCBI Taxonomy" id="81824"/>
    <lineage>
        <taxon>Eukaryota</taxon>
        <taxon>Choanoflagellata</taxon>
        <taxon>Craspedida</taxon>
        <taxon>Salpingoecidae</taxon>
        <taxon>Monosiga</taxon>
    </lineage>
</organism>
<keyword evidence="5" id="KW-1185">Reference proteome</keyword>